<keyword evidence="6 9" id="KW-0057">Aromatic amino acid biosynthesis</keyword>
<reference evidence="13" key="1">
    <citation type="submission" date="2016-06" db="EMBL/GenBank/DDBJ databases">
        <authorList>
            <person name="Nascimento L."/>
            <person name="Pereira R.V."/>
            <person name="Martins L.F."/>
            <person name="Quaggio R.B."/>
            <person name="Silva A.M."/>
            <person name="Setubal J.C."/>
        </authorList>
    </citation>
    <scope>NUCLEOTIDE SEQUENCE [LARGE SCALE GENOMIC DNA]</scope>
</reference>
<dbReference type="GO" id="GO:0000287">
    <property type="term" value="F:magnesium ion binding"/>
    <property type="evidence" value="ECO:0007669"/>
    <property type="project" value="UniProtKB-UniRule"/>
</dbReference>
<dbReference type="InterPro" id="IPR036320">
    <property type="entry name" value="Glycosyl_Trfase_fam3_N_dom_sf"/>
</dbReference>
<accession>A0A1Y3PQQ6</accession>
<dbReference type="Gene3D" id="3.40.1030.10">
    <property type="entry name" value="Nucleoside phosphorylase/phosphoribosyltransferase catalytic domain"/>
    <property type="match status" value="1"/>
</dbReference>
<dbReference type="InterPro" id="IPR000312">
    <property type="entry name" value="Glycosyl_Trfase_fam3"/>
</dbReference>
<comment type="similarity">
    <text evidence="8">In the C-terminal section; belongs to the anthranilate phosphoribosyltransferase family.</text>
</comment>
<comment type="caution">
    <text evidence="12">The sequence shown here is derived from an EMBL/GenBank/DDBJ whole genome shotgun (WGS) entry which is preliminary data.</text>
</comment>
<dbReference type="GO" id="GO:0005829">
    <property type="term" value="C:cytosol"/>
    <property type="evidence" value="ECO:0007669"/>
    <property type="project" value="TreeGrafter"/>
</dbReference>
<keyword evidence="9" id="KW-0479">Metal-binding</keyword>
<comment type="function">
    <text evidence="9">Catalyzes the transfer of the phosphoribosyl group of 5-phosphorylribose-1-pyrophosphate (PRPP) to anthranilate to yield N-(5'-phosphoribosyl)-anthranilate (PRA).</text>
</comment>
<protein>
    <recommendedName>
        <fullName evidence="9">Anthranilate phosphoribosyltransferase</fullName>
        <ecNumber evidence="9">2.4.2.18</ecNumber>
    </recommendedName>
</protein>
<evidence type="ECO:0000256" key="3">
    <source>
        <dbReference type="ARBA" id="ARBA00022676"/>
    </source>
</evidence>
<comment type="cofactor">
    <cofactor evidence="9">
        <name>Mg(2+)</name>
        <dbReference type="ChEBI" id="CHEBI:18420"/>
    </cofactor>
    <text evidence="9">Binds 2 magnesium ions per monomer.</text>
</comment>
<dbReference type="SUPFAM" id="SSF52418">
    <property type="entry name" value="Nucleoside phosphorylase/phosphoribosyltransferase catalytic domain"/>
    <property type="match status" value="1"/>
</dbReference>
<keyword evidence="3 9" id="KW-0328">Glycosyltransferase</keyword>
<feature type="binding site" evidence="9">
    <location>
        <position position="127"/>
    </location>
    <ligand>
        <name>5-phospho-alpha-D-ribose 1-diphosphate</name>
        <dbReference type="ChEBI" id="CHEBI:58017"/>
    </ligand>
</feature>
<dbReference type="EMBL" id="LZRT01000036">
    <property type="protein sequence ID" value="OUM89701.1"/>
    <property type="molecule type" value="Genomic_DNA"/>
</dbReference>
<dbReference type="Gene3D" id="1.20.970.10">
    <property type="entry name" value="Transferase, Pyrimidine Nucleoside Phosphorylase, Chain C"/>
    <property type="match status" value="1"/>
</dbReference>
<feature type="binding site" evidence="9">
    <location>
        <position position="233"/>
    </location>
    <ligand>
        <name>Mg(2+)</name>
        <dbReference type="ChEBI" id="CHEBI:18420"/>
        <label>2</label>
    </ligand>
</feature>
<evidence type="ECO:0000256" key="7">
    <source>
        <dbReference type="ARBA" id="ARBA00052328"/>
    </source>
</evidence>
<evidence type="ECO:0000256" key="6">
    <source>
        <dbReference type="ARBA" id="ARBA00023141"/>
    </source>
</evidence>
<dbReference type="Pfam" id="PF00591">
    <property type="entry name" value="Glycos_transf_3"/>
    <property type="match status" value="1"/>
</dbReference>
<evidence type="ECO:0000259" key="10">
    <source>
        <dbReference type="Pfam" id="PF00591"/>
    </source>
</evidence>
<feature type="binding site" evidence="9">
    <location>
        <position position="233"/>
    </location>
    <ligand>
        <name>Mg(2+)</name>
        <dbReference type="ChEBI" id="CHEBI:18420"/>
        <label>1</label>
    </ligand>
</feature>
<feature type="binding site" evidence="9">
    <location>
        <position position="87"/>
    </location>
    <ligand>
        <name>anthranilate</name>
        <dbReference type="ChEBI" id="CHEBI:16567"/>
        <label>1</label>
    </ligand>
</feature>
<dbReference type="FunFam" id="3.40.1030.10:FF:000002">
    <property type="entry name" value="Anthranilate phosphoribosyltransferase"/>
    <property type="match status" value="1"/>
</dbReference>
<dbReference type="AlphaFoldDB" id="A0A1Y3PQQ6"/>
<dbReference type="EC" id="2.4.2.18" evidence="9"/>
<dbReference type="SUPFAM" id="SSF47648">
    <property type="entry name" value="Nucleoside phosphorylase/phosphoribosyltransferase N-terminal domain"/>
    <property type="match status" value="1"/>
</dbReference>
<feature type="binding site" evidence="9">
    <location>
        <begin position="115"/>
        <end position="123"/>
    </location>
    <ligand>
        <name>5-phospho-alpha-D-ribose 1-diphosphate</name>
        <dbReference type="ChEBI" id="CHEBI:58017"/>
    </ligand>
</feature>
<dbReference type="NCBIfam" id="TIGR01245">
    <property type="entry name" value="trpD"/>
    <property type="match status" value="1"/>
</dbReference>
<dbReference type="Pfam" id="PF02885">
    <property type="entry name" value="Glycos_trans_3N"/>
    <property type="match status" value="1"/>
</dbReference>
<keyword evidence="9" id="KW-0460">Magnesium</keyword>
<keyword evidence="4 9" id="KW-0808">Transferase</keyword>
<evidence type="ECO:0000256" key="8">
    <source>
        <dbReference type="ARBA" id="ARBA00061188"/>
    </source>
</evidence>
<dbReference type="InterPro" id="IPR005940">
    <property type="entry name" value="Anthranilate_Pribosyl_Tfrase"/>
</dbReference>
<dbReference type="HAMAP" id="MF_00211">
    <property type="entry name" value="TrpD"/>
    <property type="match status" value="1"/>
</dbReference>
<dbReference type="GO" id="GO:0000162">
    <property type="term" value="P:L-tryptophan biosynthetic process"/>
    <property type="evidence" value="ECO:0007669"/>
    <property type="project" value="UniProtKB-UniRule"/>
</dbReference>
<evidence type="ECO:0000256" key="4">
    <source>
        <dbReference type="ARBA" id="ARBA00022679"/>
    </source>
</evidence>
<evidence type="ECO:0000256" key="9">
    <source>
        <dbReference type="HAMAP-Rule" id="MF_00211"/>
    </source>
</evidence>
<evidence type="ECO:0000256" key="5">
    <source>
        <dbReference type="ARBA" id="ARBA00022822"/>
    </source>
</evidence>
<feature type="binding site" evidence="9">
    <location>
        <begin position="97"/>
        <end position="100"/>
    </location>
    <ligand>
        <name>5-phospho-alpha-D-ribose 1-diphosphate</name>
        <dbReference type="ChEBI" id="CHEBI:58017"/>
    </ligand>
</feature>
<dbReference type="GO" id="GO:0004048">
    <property type="term" value="F:anthranilate phosphoribosyltransferase activity"/>
    <property type="evidence" value="ECO:0007669"/>
    <property type="project" value="UniProtKB-UniRule"/>
</dbReference>
<organism evidence="12 13">
    <name type="scientific">Bacillus thermozeamaize</name>
    <dbReference type="NCBI Taxonomy" id="230954"/>
    <lineage>
        <taxon>Bacteria</taxon>
        <taxon>Bacillati</taxon>
        <taxon>Bacillota</taxon>
        <taxon>Bacilli</taxon>
        <taxon>Bacillales</taxon>
        <taxon>Bacillaceae</taxon>
        <taxon>Bacillus</taxon>
    </lineage>
</organism>
<evidence type="ECO:0000313" key="12">
    <source>
        <dbReference type="EMBL" id="OUM89701.1"/>
    </source>
</evidence>
<keyword evidence="5 9" id="KW-0822">Tryptophan biosynthesis</keyword>
<dbReference type="InterPro" id="IPR035902">
    <property type="entry name" value="Nuc_phospho_transferase"/>
</dbReference>
<feature type="domain" description="Glycosyl transferase family 3" evidence="10">
    <location>
        <begin position="80"/>
        <end position="331"/>
    </location>
</feature>
<keyword evidence="2 9" id="KW-0028">Amino-acid biosynthesis</keyword>
<comment type="catalytic activity">
    <reaction evidence="7 9">
        <text>N-(5-phospho-beta-D-ribosyl)anthranilate + diphosphate = 5-phospho-alpha-D-ribose 1-diphosphate + anthranilate</text>
        <dbReference type="Rhea" id="RHEA:11768"/>
        <dbReference type="ChEBI" id="CHEBI:16567"/>
        <dbReference type="ChEBI" id="CHEBI:18277"/>
        <dbReference type="ChEBI" id="CHEBI:33019"/>
        <dbReference type="ChEBI" id="CHEBI:58017"/>
        <dbReference type="EC" id="2.4.2.18"/>
    </reaction>
</comment>
<feature type="binding site" evidence="9">
    <location>
        <position position="118"/>
    </location>
    <ligand>
        <name>anthranilate</name>
        <dbReference type="ChEBI" id="CHEBI:16567"/>
        <label>1</label>
    </ligand>
</feature>
<dbReference type="PANTHER" id="PTHR43285">
    <property type="entry name" value="ANTHRANILATE PHOSPHORIBOSYLTRANSFERASE"/>
    <property type="match status" value="1"/>
</dbReference>
<evidence type="ECO:0000313" key="13">
    <source>
        <dbReference type="Proteomes" id="UP000196475"/>
    </source>
</evidence>
<feature type="domain" description="Glycosyl transferase family 3 N-terminal" evidence="11">
    <location>
        <begin position="13"/>
        <end position="71"/>
    </location>
</feature>
<feature type="binding site" evidence="9">
    <location>
        <position position="87"/>
    </location>
    <ligand>
        <name>5-phospho-alpha-D-ribose 1-diphosphate</name>
        <dbReference type="ChEBI" id="CHEBI:58017"/>
    </ligand>
</feature>
<dbReference type="UniPathway" id="UPA00035">
    <property type="reaction ID" value="UER00041"/>
</dbReference>
<comment type="caution">
    <text evidence="9">Lacks conserved residue(s) required for the propagation of feature annotation.</text>
</comment>
<dbReference type="Proteomes" id="UP000196475">
    <property type="component" value="Unassembled WGS sequence"/>
</dbReference>
<dbReference type="PANTHER" id="PTHR43285:SF2">
    <property type="entry name" value="ANTHRANILATE PHOSPHORIBOSYLTRANSFERASE"/>
    <property type="match status" value="1"/>
</dbReference>
<feature type="binding site" evidence="9">
    <location>
        <position position="95"/>
    </location>
    <ligand>
        <name>5-phospho-alpha-D-ribose 1-diphosphate</name>
        <dbReference type="ChEBI" id="CHEBI:58017"/>
    </ligand>
</feature>
<name>A0A1Y3PQQ6_9BACI</name>
<feature type="binding site" evidence="9">
    <location>
        <begin position="90"/>
        <end position="91"/>
    </location>
    <ligand>
        <name>5-phospho-alpha-D-ribose 1-diphosphate</name>
        <dbReference type="ChEBI" id="CHEBI:58017"/>
    </ligand>
</feature>
<evidence type="ECO:0000256" key="1">
    <source>
        <dbReference type="ARBA" id="ARBA00004907"/>
    </source>
</evidence>
<comment type="pathway">
    <text evidence="1 9">Amino-acid biosynthesis; L-tryptophan biosynthesis; L-tryptophan from chorismate: step 2/5.</text>
</comment>
<feature type="binding site" evidence="9">
    <location>
        <position position="99"/>
    </location>
    <ligand>
        <name>Mg(2+)</name>
        <dbReference type="ChEBI" id="CHEBI:18420"/>
        <label>1</label>
    </ligand>
</feature>
<feature type="binding site" evidence="9">
    <location>
        <position position="173"/>
    </location>
    <ligand>
        <name>anthranilate</name>
        <dbReference type="ChEBI" id="CHEBI:16567"/>
        <label>2</label>
    </ligand>
</feature>
<comment type="subunit">
    <text evidence="9">Homodimer.</text>
</comment>
<comment type="similarity">
    <text evidence="9">Belongs to the anthranilate phosphoribosyltransferase family.</text>
</comment>
<dbReference type="InterPro" id="IPR017459">
    <property type="entry name" value="Glycosyl_Trfase_fam3_N_dom"/>
</dbReference>
<proteinExistence type="inferred from homology"/>
<evidence type="ECO:0000256" key="2">
    <source>
        <dbReference type="ARBA" id="ARBA00022605"/>
    </source>
</evidence>
<gene>
    <name evidence="9" type="primary">trpD</name>
    <name evidence="12" type="ORF">BAA01_02755</name>
</gene>
<feature type="binding site" evidence="9">
    <location>
        <position position="232"/>
    </location>
    <ligand>
        <name>Mg(2+)</name>
        <dbReference type="ChEBI" id="CHEBI:18420"/>
        <label>2</label>
    </ligand>
</feature>
<evidence type="ECO:0000259" key="11">
    <source>
        <dbReference type="Pfam" id="PF02885"/>
    </source>
</evidence>
<sequence length="349" mass="37374">MSLVQTFSIIDGIRKVVEGQALTCQEAFHVMGQIMDGEASPAQISSFITALRMKGETVEEVTGFALAMRERIQHRPAARQGLLDTCGTGGDGGRTFNISTAAAIVAAAGGAKVAKHGNRAVSGQSGSADVLEALRIRTHLPPQKVSQCLEQTGFAFFFAPHFHPAMKHAIGPRREIRIRTVFNLLGPLTNPAGAEAQILGVYDSRLLQTLPKVLANLGVRRALVVASEDGLDEVSVSAKTHVAELQDGHIRYYAMSPEDLGLDRFPISSVAGGRPEENARIIVEVFKGVQGGPRDIVLANAGAALYVAGKARTWQEGVQLARELLDSGCAYQKLQEIREVTEALADDSR</sequence>